<dbReference type="KEGG" id="aym:YM304_29540"/>
<protein>
    <submittedName>
        <fullName evidence="1">Uncharacterized protein</fullName>
    </submittedName>
</protein>
<reference evidence="1 2" key="1">
    <citation type="journal article" date="2013" name="Int. J. Syst. Evol. Microbiol.">
        <title>Ilumatobacter nonamiense sp. nov. and Ilumatobacter coccineum sp. nov., isolated from seashore sand.</title>
        <authorList>
            <person name="Matsumoto A."/>
            <person name="Kasai H."/>
            <person name="Matsuo Y."/>
            <person name="Shizuri Y."/>
            <person name="Ichikawa N."/>
            <person name="Fujita N."/>
            <person name="Omura S."/>
            <person name="Takahashi Y."/>
        </authorList>
    </citation>
    <scope>NUCLEOTIDE SEQUENCE [LARGE SCALE GENOMIC DNA]</scope>
    <source>
        <strain evidence="2">NBRC 103263 / KCTC 29153 / YM16-304</strain>
    </source>
</reference>
<gene>
    <name evidence="1" type="ORF">YM304_29540</name>
</gene>
<dbReference type="EMBL" id="AP012057">
    <property type="protein sequence ID" value="BAN03268.1"/>
    <property type="molecule type" value="Genomic_DNA"/>
</dbReference>
<sequence length="60" mass="6873">MKLKLFSSKAGNRKPNLEGLENEVNAWLDAHPNVTIENTHEVSHPNMSWSHLTLAVWYSE</sequence>
<name>A0A6C7EF63_ILUCY</name>
<organism evidence="1 2">
    <name type="scientific">Ilumatobacter coccineus (strain NBRC 103263 / KCTC 29153 / YM16-304)</name>
    <dbReference type="NCBI Taxonomy" id="1313172"/>
    <lineage>
        <taxon>Bacteria</taxon>
        <taxon>Bacillati</taxon>
        <taxon>Actinomycetota</taxon>
        <taxon>Acidimicrobiia</taxon>
        <taxon>Acidimicrobiales</taxon>
        <taxon>Ilumatobacteraceae</taxon>
        <taxon>Ilumatobacter</taxon>
    </lineage>
</organism>
<proteinExistence type="predicted"/>
<keyword evidence="2" id="KW-1185">Reference proteome</keyword>
<evidence type="ECO:0000313" key="2">
    <source>
        <dbReference type="Proteomes" id="UP000011863"/>
    </source>
</evidence>
<dbReference type="AlphaFoldDB" id="A0A6C7EF63"/>
<evidence type="ECO:0000313" key="1">
    <source>
        <dbReference type="EMBL" id="BAN03268.1"/>
    </source>
</evidence>
<accession>A0A6C7EF63</accession>
<dbReference type="Proteomes" id="UP000011863">
    <property type="component" value="Chromosome"/>
</dbReference>
<dbReference type="RefSeq" id="WP_015442515.1">
    <property type="nucleotide sequence ID" value="NC_020520.1"/>
</dbReference>
<dbReference type="OrthoDB" id="6267118at2"/>